<evidence type="ECO:0000313" key="2">
    <source>
        <dbReference type="EMBL" id="NEK57313.1"/>
    </source>
</evidence>
<evidence type="ECO:0000313" key="3">
    <source>
        <dbReference type="Proteomes" id="UP000470246"/>
    </source>
</evidence>
<name>A0A7K3VYX3_9ACTN</name>
<dbReference type="Proteomes" id="UP000470246">
    <property type="component" value="Unassembled WGS sequence"/>
</dbReference>
<sequence>MRAEVATSSFAGPPQAVEVFHAGRWFPGELLGWRHDEAGCCRVRVRCVVGGLRHTAWTDLAQLRLPAPVRPPVPDVARVAGPPPARDRHALGAPADLPRPRRAGLVEWLRST</sequence>
<evidence type="ECO:0000256" key="1">
    <source>
        <dbReference type="SAM" id="MobiDB-lite"/>
    </source>
</evidence>
<dbReference type="AlphaFoldDB" id="A0A7K3VYX3"/>
<keyword evidence="3" id="KW-1185">Reference proteome</keyword>
<feature type="region of interest" description="Disordered" evidence="1">
    <location>
        <begin position="71"/>
        <end position="98"/>
    </location>
</feature>
<organism evidence="2 3">
    <name type="scientific">Geodermatophilus sabuli</name>
    <dbReference type="NCBI Taxonomy" id="1564158"/>
    <lineage>
        <taxon>Bacteria</taxon>
        <taxon>Bacillati</taxon>
        <taxon>Actinomycetota</taxon>
        <taxon>Actinomycetes</taxon>
        <taxon>Geodermatophilales</taxon>
        <taxon>Geodermatophilaceae</taxon>
        <taxon>Geodermatophilus</taxon>
    </lineage>
</organism>
<protein>
    <submittedName>
        <fullName evidence="2">Uncharacterized protein</fullName>
    </submittedName>
</protein>
<dbReference type="RefSeq" id="WP_163480499.1">
    <property type="nucleotide sequence ID" value="NZ_JAAGWF010000007.1"/>
</dbReference>
<comment type="caution">
    <text evidence="2">The sequence shown here is derived from an EMBL/GenBank/DDBJ whole genome shotgun (WGS) entry which is preliminary data.</text>
</comment>
<reference evidence="2 3" key="1">
    <citation type="submission" date="2020-02" db="EMBL/GenBank/DDBJ databases">
        <title>Geodermatophilus sabuli CPCC 205279 I12A-02694.</title>
        <authorList>
            <person name="Jiang Z."/>
        </authorList>
    </citation>
    <scope>NUCLEOTIDE SEQUENCE [LARGE SCALE GENOMIC DNA]</scope>
    <source>
        <strain evidence="2 3">I12A-02694</strain>
    </source>
</reference>
<proteinExistence type="predicted"/>
<gene>
    <name evidence="2" type="ORF">GCU56_05425</name>
</gene>
<dbReference type="EMBL" id="JAAGWF010000007">
    <property type="protein sequence ID" value="NEK57313.1"/>
    <property type="molecule type" value="Genomic_DNA"/>
</dbReference>
<accession>A0A7K3VYX3</accession>